<evidence type="ECO:0000313" key="3">
    <source>
        <dbReference type="Proteomes" id="UP000219336"/>
    </source>
</evidence>
<name>A0A240ENU5_9VIBR</name>
<gene>
    <name evidence="2" type="ORF">VTH8203_03941</name>
</gene>
<reference evidence="3" key="1">
    <citation type="submission" date="2016-06" db="EMBL/GenBank/DDBJ databases">
        <authorList>
            <person name="Rodrigo-Torres L."/>
            <person name="Arahal R.D."/>
            <person name="Lucena T."/>
        </authorList>
    </citation>
    <scope>NUCLEOTIDE SEQUENCE [LARGE SCALE GENOMIC DNA]</scope>
    <source>
        <strain evidence="3">CECT8203</strain>
    </source>
</reference>
<feature type="transmembrane region" description="Helical" evidence="1">
    <location>
        <begin position="20"/>
        <end position="41"/>
    </location>
</feature>
<sequence>MTTKTPMLGTTFLSQKWQHIIITAALLLSAALVFLILYGFVAGSTCQYSISLHVPDDERDVFMTCYRGKVVALQTKVAQDKEIISKWKVEARQLRYGDQTIYFVYTRTPLITDHKQDSNNRFNQISAAYKFLFYKMIRSGDEVYIFQNFPRNYIHKGKIEGSIDFWDS</sequence>
<proteinExistence type="predicted"/>
<protein>
    <submittedName>
        <fullName evidence="2">Uncharacterized protein</fullName>
    </submittedName>
</protein>
<keyword evidence="3" id="KW-1185">Reference proteome</keyword>
<keyword evidence="1" id="KW-1133">Transmembrane helix</keyword>
<dbReference type="AlphaFoldDB" id="A0A240ENU5"/>
<evidence type="ECO:0000313" key="2">
    <source>
        <dbReference type="EMBL" id="SNX50286.1"/>
    </source>
</evidence>
<accession>A0A240ENU5</accession>
<dbReference type="EMBL" id="OANU01000116">
    <property type="protein sequence ID" value="SNX50286.1"/>
    <property type="molecule type" value="Genomic_DNA"/>
</dbReference>
<dbReference type="RefSeq" id="WP_244181268.1">
    <property type="nucleotide sequence ID" value="NZ_JBHSII010000001.1"/>
</dbReference>
<organism evidence="2 3">
    <name type="scientific">Vibrio thalassae</name>
    <dbReference type="NCBI Taxonomy" id="1243014"/>
    <lineage>
        <taxon>Bacteria</taxon>
        <taxon>Pseudomonadati</taxon>
        <taxon>Pseudomonadota</taxon>
        <taxon>Gammaproteobacteria</taxon>
        <taxon>Vibrionales</taxon>
        <taxon>Vibrionaceae</taxon>
        <taxon>Vibrio</taxon>
    </lineage>
</organism>
<keyword evidence="1" id="KW-0812">Transmembrane</keyword>
<dbReference type="Proteomes" id="UP000219336">
    <property type="component" value="Unassembled WGS sequence"/>
</dbReference>
<evidence type="ECO:0000256" key="1">
    <source>
        <dbReference type="SAM" id="Phobius"/>
    </source>
</evidence>
<keyword evidence="1" id="KW-0472">Membrane</keyword>